<evidence type="ECO:0000313" key="2">
    <source>
        <dbReference type="EMBL" id="KZV27297.1"/>
    </source>
</evidence>
<organism evidence="2 3">
    <name type="scientific">Dorcoceras hygrometricum</name>
    <dbReference type="NCBI Taxonomy" id="472368"/>
    <lineage>
        <taxon>Eukaryota</taxon>
        <taxon>Viridiplantae</taxon>
        <taxon>Streptophyta</taxon>
        <taxon>Embryophyta</taxon>
        <taxon>Tracheophyta</taxon>
        <taxon>Spermatophyta</taxon>
        <taxon>Magnoliopsida</taxon>
        <taxon>eudicotyledons</taxon>
        <taxon>Gunneridae</taxon>
        <taxon>Pentapetalae</taxon>
        <taxon>asterids</taxon>
        <taxon>lamiids</taxon>
        <taxon>Lamiales</taxon>
        <taxon>Gesneriaceae</taxon>
        <taxon>Didymocarpoideae</taxon>
        <taxon>Trichosporeae</taxon>
        <taxon>Loxocarpinae</taxon>
        <taxon>Dorcoceras</taxon>
    </lineage>
</organism>
<feature type="region of interest" description="Disordered" evidence="1">
    <location>
        <begin position="28"/>
        <end position="66"/>
    </location>
</feature>
<keyword evidence="3" id="KW-1185">Reference proteome</keyword>
<sequence length="66" mass="7397">MRIRPPEIETSICDAKYHVTLIETRKKALQTGHGAAGHGGAPPRARSRAMHARWPRMKDANWPPIT</sequence>
<name>A0A2Z7B6W2_9LAMI</name>
<accession>A0A2Z7B6W2</accession>
<evidence type="ECO:0000313" key="3">
    <source>
        <dbReference type="Proteomes" id="UP000250235"/>
    </source>
</evidence>
<dbReference type="Proteomes" id="UP000250235">
    <property type="component" value="Unassembled WGS sequence"/>
</dbReference>
<proteinExistence type="predicted"/>
<protein>
    <submittedName>
        <fullName evidence="2">Uncharacterized protein</fullName>
    </submittedName>
</protein>
<dbReference type="EMBL" id="KV010641">
    <property type="protein sequence ID" value="KZV27297.1"/>
    <property type="molecule type" value="Genomic_DNA"/>
</dbReference>
<dbReference type="AlphaFoldDB" id="A0A2Z7B6W2"/>
<feature type="compositionally biased region" description="Basic residues" evidence="1">
    <location>
        <begin position="45"/>
        <end position="55"/>
    </location>
</feature>
<reference evidence="2 3" key="1">
    <citation type="journal article" date="2015" name="Proc. Natl. Acad. Sci. U.S.A.">
        <title>The resurrection genome of Boea hygrometrica: A blueprint for survival of dehydration.</title>
        <authorList>
            <person name="Xiao L."/>
            <person name="Yang G."/>
            <person name="Zhang L."/>
            <person name="Yang X."/>
            <person name="Zhao S."/>
            <person name="Ji Z."/>
            <person name="Zhou Q."/>
            <person name="Hu M."/>
            <person name="Wang Y."/>
            <person name="Chen M."/>
            <person name="Xu Y."/>
            <person name="Jin H."/>
            <person name="Xiao X."/>
            <person name="Hu G."/>
            <person name="Bao F."/>
            <person name="Hu Y."/>
            <person name="Wan P."/>
            <person name="Li L."/>
            <person name="Deng X."/>
            <person name="Kuang T."/>
            <person name="Xiang C."/>
            <person name="Zhu J.K."/>
            <person name="Oliver M.J."/>
            <person name="He Y."/>
        </authorList>
    </citation>
    <scope>NUCLEOTIDE SEQUENCE [LARGE SCALE GENOMIC DNA]</scope>
    <source>
        <strain evidence="3">cv. XS01</strain>
    </source>
</reference>
<gene>
    <name evidence="2" type="ORF">F511_23206</name>
</gene>
<evidence type="ECO:0000256" key="1">
    <source>
        <dbReference type="SAM" id="MobiDB-lite"/>
    </source>
</evidence>